<dbReference type="EMBL" id="CACRUI010000044">
    <property type="protein sequence ID" value="VYU30535.1"/>
    <property type="molecule type" value="Genomic_DNA"/>
</dbReference>
<gene>
    <name evidence="2" type="primary">gabR_2</name>
    <name evidence="2" type="ORF">SLLFYP71_00260</name>
</gene>
<feature type="domain" description="Aminotransferase class I/classII large" evidence="1">
    <location>
        <begin position="23"/>
        <end position="107"/>
    </location>
</feature>
<dbReference type="InterPro" id="IPR015421">
    <property type="entry name" value="PyrdxlP-dep_Trfase_major"/>
</dbReference>
<dbReference type="SUPFAM" id="SSF53383">
    <property type="entry name" value="PLP-dependent transferases"/>
    <property type="match status" value="1"/>
</dbReference>
<dbReference type="PANTHER" id="PTHR46577">
    <property type="entry name" value="HTH-TYPE TRANSCRIPTIONAL REGULATORY PROTEIN GABR"/>
    <property type="match status" value="1"/>
</dbReference>
<name>A0A6N3DQT6_9STRE</name>
<organism evidence="2">
    <name type="scientific">Streptococcus lutetiensis</name>
    <dbReference type="NCBI Taxonomy" id="150055"/>
    <lineage>
        <taxon>Bacteria</taxon>
        <taxon>Bacillati</taxon>
        <taxon>Bacillota</taxon>
        <taxon>Bacilli</taxon>
        <taxon>Lactobacillales</taxon>
        <taxon>Streptococcaceae</taxon>
        <taxon>Streptococcus</taxon>
    </lineage>
</organism>
<sequence length="126" mass="14211">MIKIVHQVLNNCQDELVHPSSSKGVLLLRQAIAKHLNDYRGMAVDPRQIIIGAGTEYLYTILIQLLGIDKTVAFEEPSYSKIGKIYQQFHIKKIFIDMENDGLSMSQLSKTDADIVHLSPSHQFST</sequence>
<protein>
    <submittedName>
        <fullName evidence="2">HTH-type transcriptional regulatory protein GabR</fullName>
    </submittedName>
</protein>
<proteinExistence type="predicted"/>
<evidence type="ECO:0000259" key="1">
    <source>
        <dbReference type="Pfam" id="PF00155"/>
    </source>
</evidence>
<dbReference type="AlphaFoldDB" id="A0A6N3DQT6"/>
<accession>A0A6N3DQT6</accession>
<evidence type="ECO:0000313" key="2">
    <source>
        <dbReference type="EMBL" id="VYU30535.1"/>
    </source>
</evidence>
<dbReference type="InterPro" id="IPR015424">
    <property type="entry name" value="PyrdxlP-dep_Trfase"/>
</dbReference>
<reference evidence="2" key="1">
    <citation type="submission" date="2019-11" db="EMBL/GenBank/DDBJ databases">
        <authorList>
            <person name="Feng L."/>
        </authorList>
    </citation>
    <scope>NUCLEOTIDE SEQUENCE</scope>
    <source>
        <strain evidence="2">SLutetiensisLFYP71</strain>
    </source>
</reference>
<dbReference type="GO" id="GO:0030170">
    <property type="term" value="F:pyridoxal phosphate binding"/>
    <property type="evidence" value="ECO:0007669"/>
    <property type="project" value="InterPro"/>
</dbReference>
<dbReference type="PANTHER" id="PTHR46577:SF1">
    <property type="entry name" value="HTH-TYPE TRANSCRIPTIONAL REGULATORY PROTEIN GABR"/>
    <property type="match status" value="1"/>
</dbReference>
<dbReference type="Pfam" id="PF00155">
    <property type="entry name" value="Aminotran_1_2"/>
    <property type="match status" value="1"/>
</dbReference>
<dbReference type="InterPro" id="IPR051446">
    <property type="entry name" value="HTH_trans_reg/aminotransferase"/>
</dbReference>
<dbReference type="Gene3D" id="3.40.640.10">
    <property type="entry name" value="Type I PLP-dependent aspartate aminotransferase-like (Major domain)"/>
    <property type="match status" value="1"/>
</dbReference>
<dbReference type="InterPro" id="IPR004839">
    <property type="entry name" value="Aminotransferase_I/II_large"/>
</dbReference>